<dbReference type="Pfam" id="PF02371">
    <property type="entry name" value="Transposase_20"/>
    <property type="match status" value="1"/>
</dbReference>
<protein>
    <submittedName>
        <fullName evidence="3">IS110 family transposase</fullName>
    </submittedName>
</protein>
<reference evidence="3 4" key="1">
    <citation type="journal article" date="2019" name="Genome Biol. Evol.">
        <title>Day and night: Metabolic profiles and evolutionary relationships of six axenic non-marine cyanobacteria.</title>
        <authorList>
            <person name="Will S.E."/>
            <person name="Henke P."/>
            <person name="Boedeker C."/>
            <person name="Huang S."/>
            <person name="Brinkmann H."/>
            <person name="Rohde M."/>
            <person name="Jarek M."/>
            <person name="Friedl T."/>
            <person name="Seufert S."/>
            <person name="Schumacher M."/>
            <person name="Overmann J."/>
            <person name="Neumann-Schaal M."/>
            <person name="Petersen J."/>
        </authorList>
    </citation>
    <scope>NUCLEOTIDE SEQUENCE [LARGE SCALE GENOMIC DNA]</scope>
    <source>
        <strain evidence="3 4">SAG 39.79</strain>
    </source>
</reference>
<proteinExistence type="predicted"/>
<dbReference type="InterPro" id="IPR003346">
    <property type="entry name" value="Transposase_20"/>
</dbReference>
<keyword evidence="4" id="KW-1185">Reference proteome</keyword>
<dbReference type="NCBIfam" id="NF033542">
    <property type="entry name" value="transpos_IS110"/>
    <property type="match status" value="1"/>
</dbReference>
<gene>
    <name evidence="3" type="primary">tnp</name>
    <name evidence="3" type="ORF">DSM107010_70140</name>
</gene>
<dbReference type="GO" id="GO:0006313">
    <property type="term" value="P:DNA transposition"/>
    <property type="evidence" value="ECO:0007669"/>
    <property type="project" value="InterPro"/>
</dbReference>
<dbReference type="InterPro" id="IPR047650">
    <property type="entry name" value="Transpos_IS110"/>
</dbReference>
<dbReference type="PANTHER" id="PTHR33055:SF3">
    <property type="entry name" value="PUTATIVE TRANSPOSASE FOR IS117-RELATED"/>
    <property type="match status" value="1"/>
</dbReference>
<dbReference type="Proteomes" id="UP000282574">
    <property type="component" value="Unassembled WGS sequence"/>
</dbReference>
<dbReference type="RefSeq" id="WP_199756004.1">
    <property type="nucleotide sequence ID" value="NZ_JAVKZF010000004.1"/>
</dbReference>
<evidence type="ECO:0000313" key="3">
    <source>
        <dbReference type="EMBL" id="RUS97070.1"/>
    </source>
</evidence>
<accession>A0AB37U811</accession>
<dbReference type="AlphaFoldDB" id="A0AB37U811"/>
<feature type="domain" description="Transposase IS110-like N-terminal" evidence="1">
    <location>
        <begin position="72"/>
        <end position="153"/>
    </location>
</feature>
<name>A0AB37U811_9CYAN</name>
<comment type="caution">
    <text evidence="3">The sequence shown here is derived from an EMBL/GenBank/DDBJ whole genome shotgun (WGS) entry which is preliminary data.</text>
</comment>
<evidence type="ECO:0000259" key="2">
    <source>
        <dbReference type="Pfam" id="PF02371"/>
    </source>
</evidence>
<evidence type="ECO:0000313" key="4">
    <source>
        <dbReference type="Proteomes" id="UP000282574"/>
    </source>
</evidence>
<feature type="domain" description="Transposase IS116/IS110/IS902 C-terminal" evidence="2">
    <location>
        <begin position="226"/>
        <end position="288"/>
    </location>
</feature>
<evidence type="ECO:0000259" key="1">
    <source>
        <dbReference type="Pfam" id="PF01548"/>
    </source>
</evidence>
<dbReference type="PANTHER" id="PTHR33055">
    <property type="entry name" value="TRANSPOSASE FOR INSERTION SEQUENCE ELEMENT IS1111A"/>
    <property type="match status" value="1"/>
</dbReference>
<dbReference type="GO" id="GO:0003677">
    <property type="term" value="F:DNA binding"/>
    <property type="evidence" value="ECO:0007669"/>
    <property type="project" value="InterPro"/>
</dbReference>
<dbReference type="EMBL" id="RSCK01000174">
    <property type="protein sequence ID" value="RUS97070.1"/>
    <property type="molecule type" value="Genomic_DNA"/>
</dbReference>
<dbReference type="Pfam" id="PF01548">
    <property type="entry name" value="DEDD_Tnp_IS110"/>
    <property type="match status" value="1"/>
</dbReference>
<dbReference type="InterPro" id="IPR002525">
    <property type="entry name" value="Transp_IS110-like_N"/>
</dbReference>
<sequence>MNSSSKKPSYTGKDIFIEIDVHKRTYSVVSVVEGIVVKKWQTAAVPEQLARQLKSYFPKANLYSAYEAGFILHRRLEEVGIKNIVVNAASIETTVHNRVKTDKRDALKIASLLEVGRLKGIRIPSEKEEAQRLLTRTRQQLIEERTAVKNKIRMKCHQIGLIAADEQRKMSYQLVQELLEKSPFQKLNLVIEAYWQVWKALDAQIKKLDEELKQQAEEDPNEKIYRSAPGIGPLGARILSNELGDMSQFNKERQLFSYTGLTPCEHSSGDSTRKGHITRQGNSRVRACVV</sequence>
<dbReference type="GO" id="GO:0004803">
    <property type="term" value="F:transposase activity"/>
    <property type="evidence" value="ECO:0007669"/>
    <property type="project" value="InterPro"/>
</dbReference>
<organism evidence="3 4">
    <name type="scientific">Chroococcidiopsis cubana SAG 39.79</name>
    <dbReference type="NCBI Taxonomy" id="388085"/>
    <lineage>
        <taxon>Bacteria</taxon>
        <taxon>Bacillati</taxon>
        <taxon>Cyanobacteriota</taxon>
        <taxon>Cyanophyceae</taxon>
        <taxon>Chroococcidiopsidales</taxon>
        <taxon>Chroococcidiopsidaceae</taxon>
        <taxon>Chroococcidiopsis</taxon>
    </lineage>
</organism>